<evidence type="ECO:0000313" key="2">
    <source>
        <dbReference type="EMBL" id="SVE28198.1"/>
    </source>
</evidence>
<dbReference type="Pfam" id="PF02811">
    <property type="entry name" value="PHP"/>
    <property type="match status" value="1"/>
</dbReference>
<name>A0A383C9B3_9ZZZZ</name>
<proteinExistence type="predicted"/>
<dbReference type="EMBL" id="UINC01206531">
    <property type="protein sequence ID" value="SVE28198.1"/>
    <property type="molecule type" value="Genomic_DNA"/>
</dbReference>
<accession>A0A383C9B3</accession>
<evidence type="ECO:0000259" key="1">
    <source>
        <dbReference type="Pfam" id="PF02811"/>
    </source>
</evidence>
<dbReference type="AlphaFoldDB" id="A0A383C9B3"/>
<feature type="domain" description="PHP" evidence="1">
    <location>
        <begin position="10"/>
        <end position="54"/>
    </location>
</feature>
<reference evidence="2" key="1">
    <citation type="submission" date="2018-05" db="EMBL/GenBank/DDBJ databases">
        <authorList>
            <person name="Lanie J.A."/>
            <person name="Ng W.-L."/>
            <person name="Kazmierczak K.M."/>
            <person name="Andrzejewski T.M."/>
            <person name="Davidsen T.M."/>
            <person name="Wayne K.J."/>
            <person name="Tettelin H."/>
            <person name="Glass J.I."/>
            <person name="Rusch D."/>
            <person name="Podicherti R."/>
            <person name="Tsui H.-C.T."/>
            <person name="Winkler M.E."/>
        </authorList>
    </citation>
    <scope>NUCLEOTIDE SEQUENCE</scope>
</reference>
<gene>
    <name evidence="2" type="ORF">METZ01_LOCUS481052</name>
</gene>
<dbReference type="SUPFAM" id="SSF89550">
    <property type="entry name" value="PHP domain-like"/>
    <property type="match status" value="1"/>
</dbReference>
<dbReference type="InterPro" id="IPR004013">
    <property type="entry name" value="PHP_dom"/>
</dbReference>
<feature type="non-terminal residue" evidence="2">
    <location>
        <position position="58"/>
    </location>
</feature>
<sequence length="58" mass="6734">MEIYEYVGNLHNHTPYSDGILYHRDIAKAAAQSNLDFLIVTDHNVWVTGVEGYYEFKD</sequence>
<organism evidence="2">
    <name type="scientific">marine metagenome</name>
    <dbReference type="NCBI Taxonomy" id="408172"/>
    <lineage>
        <taxon>unclassified sequences</taxon>
        <taxon>metagenomes</taxon>
        <taxon>ecological metagenomes</taxon>
    </lineage>
</organism>
<dbReference type="GO" id="GO:0003824">
    <property type="term" value="F:catalytic activity"/>
    <property type="evidence" value="ECO:0007669"/>
    <property type="project" value="InterPro"/>
</dbReference>
<dbReference type="InterPro" id="IPR016195">
    <property type="entry name" value="Pol/histidinol_Pase-like"/>
</dbReference>
<dbReference type="Gene3D" id="3.20.20.140">
    <property type="entry name" value="Metal-dependent hydrolases"/>
    <property type="match status" value="1"/>
</dbReference>
<protein>
    <recommendedName>
        <fullName evidence="1">PHP domain-containing protein</fullName>
    </recommendedName>
</protein>